<keyword evidence="13" id="KW-1185">Reference proteome</keyword>
<keyword evidence="5" id="KW-0132">Cell division</keyword>
<evidence type="ECO:0000256" key="2">
    <source>
        <dbReference type="ARBA" id="ARBA00004584"/>
    </source>
</evidence>
<keyword evidence="4" id="KW-0158">Chromosome</keyword>
<dbReference type="GO" id="GO:0000775">
    <property type="term" value="C:chromosome, centromeric region"/>
    <property type="evidence" value="ECO:0007669"/>
    <property type="project" value="UniProtKB-SubCell"/>
</dbReference>
<dbReference type="EMBL" id="JAQQBS010000001">
    <property type="protein sequence ID" value="KAK0176625.1"/>
    <property type="molecule type" value="Genomic_DNA"/>
</dbReference>
<accession>A0AA39FVH7</accession>
<evidence type="ECO:0000256" key="5">
    <source>
        <dbReference type="ARBA" id="ARBA00022618"/>
    </source>
</evidence>
<gene>
    <name evidence="12" type="ORF">PV328_000743</name>
</gene>
<evidence type="ECO:0000256" key="10">
    <source>
        <dbReference type="SAM" id="MobiDB-lite"/>
    </source>
</evidence>
<dbReference type="GO" id="GO:0051301">
    <property type="term" value="P:cell division"/>
    <property type="evidence" value="ECO:0007669"/>
    <property type="project" value="UniProtKB-KW"/>
</dbReference>
<dbReference type="GO" id="GO:0005634">
    <property type="term" value="C:nucleus"/>
    <property type="evidence" value="ECO:0007669"/>
    <property type="project" value="UniProtKB-SubCell"/>
</dbReference>
<evidence type="ECO:0000256" key="8">
    <source>
        <dbReference type="ARBA" id="ARBA00023306"/>
    </source>
</evidence>
<evidence type="ECO:0000256" key="7">
    <source>
        <dbReference type="ARBA" id="ARBA00023242"/>
    </source>
</evidence>
<keyword evidence="6" id="KW-0498">Mitosis</keyword>
<reference evidence="12" key="2">
    <citation type="submission" date="2023-03" db="EMBL/GenBank/DDBJ databases">
        <authorList>
            <person name="Inwood S.N."/>
            <person name="Skelly J.G."/>
            <person name="Guhlin J."/>
            <person name="Harrop T.W.R."/>
            <person name="Goldson S.G."/>
            <person name="Dearden P.K."/>
        </authorList>
    </citation>
    <scope>NUCLEOTIDE SEQUENCE</scope>
    <source>
        <strain evidence="12">Irish</strain>
        <tissue evidence="12">Whole body</tissue>
    </source>
</reference>
<keyword evidence="9" id="KW-0137">Centromere</keyword>
<protein>
    <recommendedName>
        <fullName evidence="11">Borealin N-terminal domain-containing protein</fullName>
    </recommendedName>
</protein>
<dbReference type="PANTHER" id="PTHR16040">
    <property type="entry name" value="AUSTRALIN, ISOFORM A-RELATED"/>
    <property type="match status" value="1"/>
</dbReference>
<evidence type="ECO:0000256" key="9">
    <source>
        <dbReference type="ARBA" id="ARBA00023328"/>
    </source>
</evidence>
<dbReference type="Gene3D" id="6.10.250.1900">
    <property type="match status" value="1"/>
</dbReference>
<dbReference type="GO" id="GO:0051233">
    <property type="term" value="C:spindle midzone"/>
    <property type="evidence" value="ECO:0007669"/>
    <property type="project" value="TreeGrafter"/>
</dbReference>
<dbReference type="Pfam" id="PF10444">
    <property type="entry name" value="Nbl1_Borealin_N"/>
    <property type="match status" value="1"/>
</dbReference>
<sequence>MPRTKQVRNNNSNNLENDESELLVKDFERQTKLKLRKIEAECDMLCKKFINKIDLSLSTMPDEIRNKLTLGDLMTYRFELTNENDENNVTSTSDDHANIIIEPQTAVKNKKLSKRQTAASTDDGYVTESGVQNNKNRQQHVSRIDTVKSTSKRQLRPERSSSRSTTEGSRPRTRSSSNQRGTMSSKINSKMVTPAPTRQQNNEYSLVTPKVKPNTPLNVLHEETMRQLKTLKGHIEKVIGNH</sequence>
<keyword evidence="8" id="KW-0131">Cell cycle</keyword>
<dbReference type="InterPro" id="IPR018867">
    <property type="entry name" value="Cell_div_borealin"/>
</dbReference>
<comment type="subcellular location">
    <subcellularLocation>
        <location evidence="2">Chromosome</location>
        <location evidence="2">Centromere</location>
    </subcellularLocation>
    <subcellularLocation>
        <location evidence="1">Nucleus</location>
    </subcellularLocation>
</comment>
<reference evidence="12" key="1">
    <citation type="journal article" date="2023" name="bioRxiv">
        <title>Scaffold-level genome assemblies of two parasitoid biocontrol wasps reveal the parthenogenesis mechanism and an associated novel virus.</title>
        <authorList>
            <person name="Inwood S."/>
            <person name="Skelly J."/>
            <person name="Guhlin J."/>
            <person name="Harrop T."/>
            <person name="Goldson S."/>
            <person name="Dearden P."/>
        </authorList>
    </citation>
    <scope>NUCLEOTIDE SEQUENCE</scope>
    <source>
        <strain evidence="12">Irish</strain>
        <tissue evidence="12">Whole body</tissue>
    </source>
</reference>
<feature type="domain" description="Borealin N-terminal" evidence="11">
    <location>
        <begin position="21"/>
        <end position="74"/>
    </location>
</feature>
<proteinExistence type="inferred from homology"/>
<comment type="similarity">
    <text evidence="3">Belongs to the borealin family.</text>
</comment>
<feature type="compositionally biased region" description="Polar residues" evidence="10">
    <location>
        <begin position="178"/>
        <end position="203"/>
    </location>
</feature>
<dbReference type="GO" id="GO:0032133">
    <property type="term" value="C:chromosome passenger complex"/>
    <property type="evidence" value="ECO:0007669"/>
    <property type="project" value="TreeGrafter"/>
</dbReference>
<keyword evidence="7" id="KW-0539">Nucleus</keyword>
<dbReference type="Proteomes" id="UP001168990">
    <property type="component" value="Unassembled WGS sequence"/>
</dbReference>
<dbReference type="PANTHER" id="PTHR16040:SF7">
    <property type="entry name" value="AUSTRALIN, ISOFORM A-RELATED"/>
    <property type="match status" value="1"/>
</dbReference>
<comment type="caution">
    <text evidence="12">The sequence shown here is derived from an EMBL/GenBank/DDBJ whole genome shotgun (WGS) entry which is preliminary data.</text>
</comment>
<organism evidence="12 13">
    <name type="scientific">Microctonus aethiopoides</name>
    <dbReference type="NCBI Taxonomy" id="144406"/>
    <lineage>
        <taxon>Eukaryota</taxon>
        <taxon>Metazoa</taxon>
        <taxon>Ecdysozoa</taxon>
        <taxon>Arthropoda</taxon>
        <taxon>Hexapoda</taxon>
        <taxon>Insecta</taxon>
        <taxon>Pterygota</taxon>
        <taxon>Neoptera</taxon>
        <taxon>Endopterygota</taxon>
        <taxon>Hymenoptera</taxon>
        <taxon>Apocrita</taxon>
        <taxon>Ichneumonoidea</taxon>
        <taxon>Braconidae</taxon>
        <taxon>Euphorinae</taxon>
        <taxon>Microctonus</taxon>
    </lineage>
</organism>
<dbReference type="InterPro" id="IPR018851">
    <property type="entry name" value="Borealin_N"/>
</dbReference>
<evidence type="ECO:0000256" key="3">
    <source>
        <dbReference type="ARBA" id="ARBA00009914"/>
    </source>
</evidence>
<feature type="region of interest" description="Disordered" evidence="10">
    <location>
        <begin position="109"/>
        <end position="203"/>
    </location>
</feature>
<evidence type="ECO:0000256" key="6">
    <source>
        <dbReference type="ARBA" id="ARBA00022776"/>
    </source>
</evidence>
<evidence type="ECO:0000313" key="12">
    <source>
        <dbReference type="EMBL" id="KAK0176625.1"/>
    </source>
</evidence>
<evidence type="ECO:0000256" key="1">
    <source>
        <dbReference type="ARBA" id="ARBA00004123"/>
    </source>
</evidence>
<name>A0AA39FVH7_9HYME</name>
<evidence type="ECO:0000256" key="4">
    <source>
        <dbReference type="ARBA" id="ARBA00022454"/>
    </source>
</evidence>
<evidence type="ECO:0000259" key="11">
    <source>
        <dbReference type="Pfam" id="PF10444"/>
    </source>
</evidence>
<dbReference type="AlphaFoldDB" id="A0AA39FVH7"/>
<feature type="compositionally biased region" description="Polar residues" evidence="10">
    <location>
        <begin position="129"/>
        <end position="141"/>
    </location>
</feature>
<dbReference type="GO" id="GO:0000070">
    <property type="term" value="P:mitotic sister chromatid segregation"/>
    <property type="evidence" value="ECO:0007669"/>
    <property type="project" value="TreeGrafter"/>
</dbReference>
<evidence type="ECO:0000313" key="13">
    <source>
        <dbReference type="Proteomes" id="UP001168990"/>
    </source>
</evidence>